<dbReference type="EMBL" id="KB096324">
    <property type="protein sequence ID" value="ESO06645.1"/>
    <property type="molecule type" value="Genomic_DNA"/>
</dbReference>
<dbReference type="AlphaFoldDB" id="T1EQS9"/>
<comment type="subcellular location">
    <subcellularLocation>
        <location evidence="1">Membrane</location>
        <topology evidence="1">Multi-pass membrane protein</topology>
    </subcellularLocation>
</comment>
<dbReference type="Proteomes" id="UP000015101">
    <property type="component" value="Unassembled WGS sequence"/>
</dbReference>
<reference evidence="7 9" key="2">
    <citation type="journal article" date="2013" name="Nature">
        <title>Insights into bilaterian evolution from three spiralian genomes.</title>
        <authorList>
            <person name="Simakov O."/>
            <person name="Marletaz F."/>
            <person name="Cho S.J."/>
            <person name="Edsinger-Gonzales E."/>
            <person name="Havlak P."/>
            <person name="Hellsten U."/>
            <person name="Kuo D.H."/>
            <person name="Larsson T."/>
            <person name="Lv J."/>
            <person name="Arendt D."/>
            <person name="Savage R."/>
            <person name="Osoegawa K."/>
            <person name="de Jong P."/>
            <person name="Grimwood J."/>
            <person name="Chapman J.A."/>
            <person name="Shapiro H."/>
            <person name="Aerts A."/>
            <person name="Otillar R.P."/>
            <person name="Terry A.Y."/>
            <person name="Boore J.L."/>
            <person name="Grigoriev I.V."/>
            <person name="Lindberg D.R."/>
            <person name="Seaver E.C."/>
            <person name="Weisblat D.A."/>
            <person name="Putnam N.H."/>
            <person name="Rokhsar D.S."/>
        </authorList>
    </citation>
    <scope>NUCLEOTIDE SEQUENCE</scope>
</reference>
<keyword evidence="2 6" id="KW-0812">Transmembrane</keyword>
<feature type="transmembrane region" description="Helical" evidence="6">
    <location>
        <begin position="83"/>
        <end position="104"/>
    </location>
</feature>
<feature type="region of interest" description="Disordered" evidence="5">
    <location>
        <begin position="520"/>
        <end position="581"/>
    </location>
</feature>
<evidence type="ECO:0000256" key="5">
    <source>
        <dbReference type="SAM" id="MobiDB-lite"/>
    </source>
</evidence>
<evidence type="ECO:0000256" key="6">
    <source>
        <dbReference type="SAM" id="Phobius"/>
    </source>
</evidence>
<sequence length="896" mass="100378">MSKLKNALFQLNPRHFVAEIIFFIFKIGESILEPAMRLYIYNQLCLRLLPEAGVAENGDVCGEASSRPDIEDKLQKETAVYLTLYRIILNFPAIILCLFCGSWSDRVGRRLPIVASILLSIFGVVLFVVSCYIPISTSSNKYYGINSSRTAFSGGLIENYGGKFGGNVWKINALIDSGALNSAAVANRKYAKEMNNYDKINQVVMRLTSNNNNNNNSVKNSYQNNAINDISNVNEKHEHNNNNNNLFNNINSDKINKTKDTPTKTDINLNSNIYNTHPNSLQTTTATKHNNTPNNNETSSRNTKPTKSTSPQIIFLILVTFGTLLRGLSGKSSIVTMAVHSYVSDTNTRSARTEKLGRLLSMNFFGLFIGSLLVGLLLEGFEFDIVFVVVILLYLVCLAFAYLFMMKKSQSDDDDVDGGGDASYDCCGDGDEPGDNPGDDPGDDGRGNWDEEKRKQKWKNVSDRRRGSNLLVVVGLMFFVAFSELKLFFFVDRSVRTTTSQIDDVGNDEINRKKDEIAIENQLRQPQHPPEPQQPQDEYEHKQNEQQQDEQKHDPDIKTDKLTHEPNSDLKHSNQFNNNKSTNKNRNCFKWQSIFEIFILIINLPNKKIIFFIFIILIHQLCKAGEVDVTLLVTLKSPLSWSKSVYGYFLACDYLCLGIVTALLLPLLIKVCDVRDETLVIVGVAFKVVRLIMMTLATNTTLMFLSVIVGSPSALIISCLKSVVSKSFRDGDLGKIFALLSGFETFSNLIGSIIFNFLYVSTVDIHRGFTFLIDSFVFFILLIGLLTIEFTSNNKSDSNNNEDAKQAGIILDCSLKPYKKLNKLKISKPAKNDESTTIFIADLGKIPSNSYGALQTVKSTDPPSIVISKYSDDAAERREGRRRSSFIDIESVIESK</sequence>
<dbReference type="Pfam" id="PF07690">
    <property type="entry name" value="MFS_1"/>
    <property type="match status" value="2"/>
</dbReference>
<name>T1EQS9_HELRO</name>
<feature type="transmembrane region" description="Helical" evidence="6">
    <location>
        <begin position="765"/>
        <end position="788"/>
    </location>
</feature>
<reference evidence="9" key="1">
    <citation type="submission" date="2012-12" db="EMBL/GenBank/DDBJ databases">
        <authorList>
            <person name="Hellsten U."/>
            <person name="Grimwood J."/>
            <person name="Chapman J.A."/>
            <person name="Shapiro H."/>
            <person name="Aerts A."/>
            <person name="Otillar R.P."/>
            <person name="Terry A.Y."/>
            <person name="Boore J.L."/>
            <person name="Simakov O."/>
            <person name="Marletaz F."/>
            <person name="Cho S.-J."/>
            <person name="Edsinger-Gonzales E."/>
            <person name="Havlak P."/>
            <person name="Kuo D.-H."/>
            <person name="Larsson T."/>
            <person name="Lv J."/>
            <person name="Arendt D."/>
            <person name="Savage R."/>
            <person name="Osoegawa K."/>
            <person name="de Jong P."/>
            <person name="Lindberg D.R."/>
            <person name="Seaver E.C."/>
            <person name="Weisblat D.A."/>
            <person name="Putnam N.H."/>
            <person name="Grigoriev I.V."/>
            <person name="Rokhsar D.S."/>
        </authorList>
    </citation>
    <scope>NUCLEOTIDE SEQUENCE</scope>
</reference>
<feature type="transmembrane region" description="Helical" evidence="6">
    <location>
        <begin position="645"/>
        <end position="667"/>
    </location>
</feature>
<keyword evidence="9" id="KW-1185">Reference proteome</keyword>
<evidence type="ECO:0000256" key="3">
    <source>
        <dbReference type="ARBA" id="ARBA00022989"/>
    </source>
</evidence>
<dbReference type="Gene3D" id="1.20.1250.20">
    <property type="entry name" value="MFS general substrate transporter like domains"/>
    <property type="match status" value="3"/>
</dbReference>
<feature type="transmembrane region" description="Helical" evidence="6">
    <location>
        <begin position="359"/>
        <end position="378"/>
    </location>
</feature>
<feature type="transmembrane region" description="Helical" evidence="6">
    <location>
        <begin position="470"/>
        <end position="491"/>
    </location>
</feature>
<evidence type="ECO:0000313" key="7">
    <source>
        <dbReference type="EMBL" id="ESO06645.1"/>
    </source>
</evidence>
<feature type="transmembrane region" description="Helical" evidence="6">
    <location>
        <begin position="679"/>
        <end position="697"/>
    </location>
</feature>
<dbReference type="GeneID" id="20198929"/>
<keyword evidence="3 6" id="KW-1133">Transmembrane helix</keyword>
<evidence type="ECO:0000313" key="9">
    <source>
        <dbReference type="Proteomes" id="UP000015101"/>
    </source>
</evidence>
<feature type="compositionally biased region" description="Basic and acidic residues" evidence="5">
    <location>
        <begin position="443"/>
        <end position="460"/>
    </location>
</feature>
<dbReference type="EMBL" id="AMQM01000664">
    <property type="status" value="NOT_ANNOTATED_CDS"/>
    <property type="molecule type" value="Genomic_DNA"/>
</dbReference>
<feature type="transmembrane region" description="Helical" evidence="6">
    <location>
        <begin position="703"/>
        <end position="724"/>
    </location>
</feature>
<dbReference type="GO" id="GO:0022857">
    <property type="term" value="F:transmembrane transporter activity"/>
    <property type="evidence" value="ECO:0000318"/>
    <property type="project" value="GO_Central"/>
</dbReference>
<dbReference type="InterPro" id="IPR036259">
    <property type="entry name" value="MFS_trans_sf"/>
</dbReference>
<keyword evidence="4 6" id="KW-0472">Membrane</keyword>
<feature type="transmembrane region" description="Helical" evidence="6">
    <location>
        <begin position="313"/>
        <end position="339"/>
    </location>
</feature>
<feature type="transmembrane region" description="Helical" evidence="6">
    <location>
        <begin position="736"/>
        <end position="759"/>
    </location>
</feature>
<dbReference type="RefSeq" id="XP_009016013.1">
    <property type="nucleotide sequence ID" value="XM_009017765.1"/>
</dbReference>
<feature type="transmembrane region" description="Helical" evidence="6">
    <location>
        <begin position="110"/>
        <end position="133"/>
    </location>
</feature>
<dbReference type="GO" id="GO:0016020">
    <property type="term" value="C:membrane"/>
    <property type="evidence" value="ECO:0000318"/>
    <property type="project" value="GO_Central"/>
</dbReference>
<feature type="compositionally biased region" description="Basic and acidic residues" evidence="5">
    <location>
        <begin position="538"/>
        <end position="572"/>
    </location>
</feature>
<feature type="region of interest" description="Disordered" evidence="5">
    <location>
        <begin position="268"/>
        <end position="307"/>
    </location>
</feature>
<organism evidence="8 9">
    <name type="scientific">Helobdella robusta</name>
    <name type="common">Californian leech</name>
    <dbReference type="NCBI Taxonomy" id="6412"/>
    <lineage>
        <taxon>Eukaryota</taxon>
        <taxon>Metazoa</taxon>
        <taxon>Spiralia</taxon>
        <taxon>Lophotrochozoa</taxon>
        <taxon>Annelida</taxon>
        <taxon>Clitellata</taxon>
        <taxon>Hirudinea</taxon>
        <taxon>Rhynchobdellida</taxon>
        <taxon>Glossiphoniidae</taxon>
        <taxon>Helobdella</taxon>
    </lineage>
</organism>
<dbReference type="SUPFAM" id="SSF103473">
    <property type="entry name" value="MFS general substrate transporter"/>
    <property type="match status" value="2"/>
</dbReference>
<protein>
    <submittedName>
        <fullName evidence="7 8">Uncharacterized protein</fullName>
    </submittedName>
</protein>
<evidence type="ECO:0000256" key="1">
    <source>
        <dbReference type="ARBA" id="ARBA00004141"/>
    </source>
</evidence>
<evidence type="ECO:0000256" key="4">
    <source>
        <dbReference type="ARBA" id="ARBA00023136"/>
    </source>
</evidence>
<dbReference type="CTD" id="20198929"/>
<gene>
    <name evidence="8" type="primary">20198929</name>
    <name evidence="7" type="ORF">HELRODRAFT_160835</name>
</gene>
<feature type="compositionally biased region" description="Acidic residues" evidence="5">
    <location>
        <begin position="428"/>
        <end position="442"/>
    </location>
</feature>
<feature type="transmembrane region" description="Helical" evidence="6">
    <location>
        <begin position="385"/>
        <end position="405"/>
    </location>
</feature>
<feature type="region of interest" description="Disordered" evidence="5">
    <location>
        <begin position="411"/>
        <end position="460"/>
    </location>
</feature>
<dbReference type="EnsemblMetazoa" id="HelroT160835">
    <property type="protein sequence ID" value="HelroP160835"/>
    <property type="gene ID" value="HelroG160835"/>
</dbReference>
<dbReference type="PANTHER" id="PTHR23507">
    <property type="entry name" value="ZGC:174356"/>
    <property type="match status" value="1"/>
</dbReference>
<evidence type="ECO:0000313" key="8">
    <source>
        <dbReference type="EnsemblMetazoa" id="HelroP160835"/>
    </source>
</evidence>
<accession>T1EQS9</accession>
<dbReference type="HOGENOM" id="CLU_322959_0_0_1"/>
<dbReference type="InterPro" id="IPR011701">
    <property type="entry name" value="MFS"/>
</dbReference>
<evidence type="ECO:0000256" key="2">
    <source>
        <dbReference type="ARBA" id="ARBA00022692"/>
    </source>
</evidence>
<reference evidence="8" key="3">
    <citation type="submission" date="2015-06" db="UniProtKB">
        <authorList>
            <consortium name="EnsemblMetazoa"/>
        </authorList>
    </citation>
    <scope>IDENTIFICATION</scope>
</reference>
<dbReference type="GO" id="GO:0055085">
    <property type="term" value="P:transmembrane transport"/>
    <property type="evidence" value="ECO:0000318"/>
    <property type="project" value="GO_Central"/>
</dbReference>
<dbReference type="InParanoid" id="T1EQS9"/>
<dbReference type="PANTHER" id="PTHR23507:SF1">
    <property type="entry name" value="FI18259P1-RELATED"/>
    <property type="match status" value="1"/>
</dbReference>
<dbReference type="KEGG" id="hro:HELRODRAFT_160835"/>
<proteinExistence type="predicted"/>
<dbReference type="eggNOG" id="KOG2816">
    <property type="taxonomic scope" value="Eukaryota"/>
</dbReference>
<dbReference type="OrthoDB" id="3026777at2759"/>